<reference evidence="1" key="1">
    <citation type="submission" date="2020-08" db="EMBL/GenBank/DDBJ databases">
        <title>Multicomponent nature underlies the extraordinary mechanical properties of spider dragline silk.</title>
        <authorList>
            <person name="Kono N."/>
            <person name="Nakamura H."/>
            <person name="Mori M."/>
            <person name="Yoshida Y."/>
            <person name="Ohtoshi R."/>
            <person name="Malay A.D."/>
            <person name="Moran D.A.P."/>
            <person name="Tomita M."/>
            <person name="Numata K."/>
            <person name="Arakawa K."/>
        </authorList>
    </citation>
    <scope>NUCLEOTIDE SEQUENCE</scope>
</reference>
<proteinExistence type="predicted"/>
<evidence type="ECO:0000313" key="1">
    <source>
        <dbReference type="EMBL" id="GFU20830.1"/>
    </source>
</evidence>
<evidence type="ECO:0000313" key="2">
    <source>
        <dbReference type="Proteomes" id="UP000887013"/>
    </source>
</evidence>
<organism evidence="1 2">
    <name type="scientific">Nephila pilipes</name>
    <name type="common">Giant wood spider</name>
    <name type="synonym">Nephila maculata</name>
    <dbReference type="NCBI Taxonomy" id="299642"/>
    <lineage>
        <taxon>Eukaryota</taxon>
        <taxon>Metazoa</taxon>
        <taxon>Ecdysozoa</taxon>
        <taxon>Arthropoda</taxon>
        <taxon>Chelicerata</taxon>
        <taxon>Arachnida</taxon>
        <taxon>Araneae</taxon>
        <taxon>Araneomorphae</taxon>
        <taxon>Entelegynae</taxon>
        <taxon>Araneoidea</taxon>
        <taxon>Nephilidae</taxon>
        <taxon>Nephila</taxon>
    </lineage>
</organism>
<keyword evidence="2" id="KW-1185">Reference proteome</keyword>
<sequence length="102" mass="11683">MTRGLSEQPFHFYEGIKERVDSWIASKDKEFLSKEPIFYQENGCVSMVRSNPDASDTIWNVDWRHGGTETTRSTSWCWASCSLMGKVTKGVIESVFESKEHA</sequence>
<protein>
    <submittedName>
        <fullName evidence="1">Uncharacterized protein</fullName>
    </submittedName>
</protein>
<gene>
    <name evidence="1" type="ORF">NPIL_439071</name>
</gene>
<dbReference type="EMBL" id="BMAW01080714">
    <property type="protein sequence ID" value="GFU20830.1"/>
    <property type="molecule type" value="Genomic_DNA"/>
</dbReference>
<accession>A0A8X6QEF4</accession>
<dbReference type="AlphaFoldDB" id="A0A8X6QEF4"/>
<comment type="caution">
    <text evidence="1">The sequence shown here is derived from an EMBL/GenBank/DDBJ whole genome shotgun (WGS) entry which is preliminary data.</text>
</comment>
<dbReference type="Proteomes" id="UP000887013">
    <property type="component" value="Unassembled WGS sequence"/>
</dbReference>
<dbReference type="OrthoDB" id="616263at2759"/>
<name>A0A8X6QEF4_NEPPI</name>